<proteinExistence type="predicted"/>
<sequence length="469" mass="51517">MVASKRAAADPTKSSNENRRTCSGEGGTTESLISGHKVLFASSGVAIACQGNGTRIVTAASLVRALEKARGNIKIEVHYEGEVVKGVLEEYDLANGIAFVKAMTTLDVHCVPLSYIDLMPETKVVVVSRDISGKLMATSGELRCSDGFGKFGNGEAGGCLMMFSTCKASEGWQGGPSFDFDGNFVGMNLVLDMERSIIFPRSRIALLNAHHDPFGDLYPDGVWGEFDRSFSAFLSKNVVALASFNGGTKFFSCTGFFINFDDECQTILTSATLVREPDGSHKIVEGLEIKVLLPNNQSKVGTLKHFSLQYNVALVGVKNCRYVRHVNLEECLRNYSSEVVAVGRSFESGELMATRGARTCWSGPFDCDLLCYSTCKISKIGIGGPLVDINGKFLGMNYYDKKMGTPFLYFDDLCGILQYFKTKQWKLPNPSSMNKRERDEERRVLASLHPTSRRHVQYAYTDGHVTVLK</sequence>
<dbReference type="Proteomes" id="UP000000768">
    <property type="component" value="Chromosome 4"/>
</dbReference>
<dbReference type="Pfam" id="PF13365">
    <property type="entry name" value="Trypsin_2"/>
    <property type="match status" value="2"/>
</dbReference>
<organism evidence="2 3">
    <name type="scientific">Sorghum bicolor</name>
    <name type="common">Sorghum</name>
    <name type="synonym">Sorghum vulgare</name>
    <dbReference type="NCBI Taxonomy" id="4558"/>
    <lineage>
        <taxon>Eukaryota</taxon>
        <taxon>Viridiplantae</taxon>
        <taxon>Streptophyta</taxon>
        <taxon>Embryophyta</taxon>
        <taxon>Tracheophyta</taxon>
        <taxon>Spermatophyta</taxon>
        <taxon>Magnoliopsida</taxon>
        <taxon>Liliopsida</taxon>
        <taxon>Poales</taxon>
        <taxon>Poaceae</taxon>
        <taxon>PACMAD clade</taxon>
        <taxon>Panicoideae</taxon>
        <taxon>Andropogonodae</taxon>
        <taxon>Andropogoneae</taxon>
        <taxon>Sorghinae</taxon>
        <taxon>Sorghum</taxon>
    </lineage>
</organism>
<dbReference type="PANTHER" id="PTHR18868:SF51">
    <property type="entry name" value="PROTEASE DO-LIKE 14"/>
    <property type="match status" value="1"/>
</dbReference>
<dbReference type="OMA" id="CEICEIL"/>
<keyword evidence="3" id="KW-1185">Reference proteome</keyword>
<dbReference type="InParanoid" id="A0A1Z5RNI1"/>
<protein>
    <recommendedName>
        <fullName evidence="4">Protease Do-like 14</fullName>
    </recommendedName>
</protein>
<dbReference type="Gramene" id="OQU85025">
    <property type="protein sequence ID" value="OQU85025"/>
    <property type="gene ID" value="SORBI_3004G160400"/>
</dbReference>
<evidence type="ECO:0000256" key="1">
    <source>
        <dbReference type="SAM" id="MobiDB-lite"/>
    </source>
</evidence>
<evidence type="ECO:0000313" key="2">
    <source>
        <dbReference type="EMBL" id="OQU85025.1"/>
    </source>
</evidence>
<dbReference type="PANTHER" id="PTHR18868">
    <property type="entry name" value="OS07G0665300 PROTEIN-RELATED"/>
    <property type="match status" value="1"/>
</dbReference>
<reference evidence="3" key="2">
    <citation type="journal article" date="2018" name="Plant J.">
        <title>The Sorghum bicolor reference genome: improved assembly, gene annotations, a transcriptome atlas, and signatures of genome organization.</title>
        <authorList>
            <person name="McCormick R.F."/>
            <person name="Truong S.K."/>
            <person name="Sreedasyam A."/>
            <person name="Jenkins J."/>
            <person name="Shu S."/>
            <person name="Sims D."/>
            <person name="Kennedy M."/>
            <person name="Amirebrahimi M."/>
            <person name="Weers B.D."/>
            <person name="McKinley B."/>
            <person name="Mattison A."/>
            <person name="Morishige D.T."/>
            <person name="Grimwood J."/>
            <person name="Schmutz J."/>
            <person name="Mullet J.E."/>
        </authorList>
    </citation>
    <scope>NUCLEOTIDE SEQUENCE [LARGE SCALE GENOMIC DNA]</scope>
    <source>
        <strain evidence="3">cv. BTx623</strain>
    </source>
</reference>
<dbReference type="AlphaFoldDB" id="A0A1Z5RNI1"/>
<dbReference type="InterPro" id="IPR009003">
    <property type="entry name" value="Peptidase_S1_PA"/>
</dbReference>
<dbReference type="EMBL" id="CM000763">
    <property type="protein sequence ID" value="OQU85025.1"/>
    <property type="molecule type" value="Genomic_DNA"/>
</dbReference>
<dbReference type="Gene3D" id="2.40.10.120">
    <property type="match status" value="2"/>
</dbReference>
<accession>A0A1Z5RNI1</accession>
<feature type="region of interest" description="Disordered" evidence="1">
    <location>
        <begin position="1"/>
        <end position="29"/>
    </location>
</feature>
<name>A0A1Z5RNI1_SORBI</name>
<evidence type="ECO:0008006" key="4">
    <source>
        <dbReference type="Google" id="ProtNLM"/>
    </source>
</evidence>
<evidence type="ECO:0000313" key="3">
    <source>
        <dbReference type="Proteomes" id="UP000000768"/>
    </source>
</evidence>
<reference evidence="2 3" key="1">
    <citation type="journal article" date="2009" name="Nature">
        <title>The Sorghum bicolor genome and the diversification of grasses.</title>
        <authorList>
            <person name="Paterson A.H."/>
            <person name="Bowers J.E."/>
            <person name="Bruggmann R."/>
            <person name="Dubchak I."/>
            <person name="Grimwood J."/>
            <person name="Gundlach H."/>
            <person name="Haberer G."/>
            <person name="Hellsten U."/>
            <person name="Mitros T."/>
            <person name="Poliakov A."/>
            <person name="Schmutz J."/>
            <person name="Spannagl M."/>
            <person name="Tang H."/>
            <person name="Wang X."/>
            <person name="Wicker T."/>
            <person name="Bharti A.K."/>
            <person name="Chapman J."/>
            <person name="Feltus F.A."/>
            <person name="Gowik U."/>
            <person name="Grigoriev I.V."/>
            <person name="Lyons E."/>
            <person name="Maher C.A."/>
            <person name="Martis M."/>
            <person name="Narechania A."/>
            <person name="Otillar R.P."/>
            <person name="Penning B.W."/>
            <person name="Salamov A.A."/>
            <person name="Wang Y."/>
            <person name="Zhang L."/>
            <person name="Carpita N.C."/>
            <person name="Freeling M."/>
            <person name="Gingle A.R."/>
            <person name="Hash C.T."/>
            <person name="Keller B."/>
            <person name="Klein P."/>
            <person name="Kresovich S."/>
            <person name="McCann M.C."/>
            <person name="Ming R."/>
            <person name="Peterson D.G."/>
            <person name="Mehboob-ur-Rahman"/>
            <person name="Ware D."/>
            <person name="Westhoff P."/>
            <person name="Mayer K.F."/>
            <person name="Messing J."/>
            <person name="Rokhsar D.S."/>
        </authorList>
    </citation>
    <scope>NUCLEOTIDE SEQUENCE [LARGE SCALE GENOMIC DNA]</scope>
    <source>
        <strain evidence="3">cv. BTx623</strain>
    </source>
</reference>
<gene>
    <name evidence="2" type="ORF">SORBI_3004G160400</name>
</gene>
<dbReference type="SUPFAM" id="SSF50494">
    <property type="entry name" value="Trypsin-like serine proteases"/>
    <property type="match status" value="2"/>
</dbReference>